<protein>
    <submittedName>
        <fullName evidence="2">Uncharacterized protein</fullName>
    </submittedName>
</protein>
<proteinExistence type="predicted"/>
<feature type="region of interest" description="Disordered" evidence="1">
    <location>
        <begin position="124"/>
        <end position="156"/>
    </location>
</feature>
<comment type="caution">
    <text evidence="2">The sequence shown here is derived from an EMBL/GenBank/DDBJ whole genome shotgun (WGS) entry which is preliminary data.</text>
</comment>
<evidence type="ECO:0000256" key="1">
    <source>
        <dbReference type="SAM" id="MobiDB-lite"/>
    </source>
</evidence>
<feature type="compositionally biased region" description="Low complexity" evidence="1">
    <location>
        <begin position="144"/>
        <end position="153"/>
    </location>
</feature>
<dbReference type="AlphaFoldDB" id="A0AAE0FUJ9"/>
<reference evidence="2 3" key="1">
    <citation type="journal article" date="2015" name="Genome Biol. Evol.">
        <title>Comparative Genomics of a Bacterivorous Green Alga Reveals Evolutionary Causalities and Consequences of Phago-Mixotrophic Mode of Nutrition.</title>
        <authorList>
            <person name="Burns J.A."/>
            <person name="Paasch A."/>
            <person name="Narechania A."/>
            <person name="Kim E."/>
        </authorList>
    </citation>
    <scope>NUCLEOTIDE SEQUENCE [LARGE SCALE GENOMIC DNA]</scope>
    <source>
        <strain evidence="2 3">PLY_AMNH</strain>
    </source>
</reference>
<feature type="compositionally biased region" description="Low complexity" evidence="1">
    <location>
        <begin position="262"/>
        <end position="277"/>
    </location>
</feature>
<accession>A0AAE0FUJ9</accession>
<feature type="region of interest" description="Disordered" evidence="1">
    <location>
        <begin position="250"/>
        <end position="308"/>
    </location>
</feature>
<feature type="compositionally biased region" description="Acidic residues" evidence="1">
    <location>
        <begin position="282"/>
        <end position="291"/>
    </location>
</feature>
<sequence length="308" mass="31005">MKSVKAWGTAMLAELAAAPAPAGGSGALGLVGGGGASGGAAGGPAGTFTLTHAQLMELLDAAVAKATAAAGGAPGASAGGASASEGQYHTALAASQGKRDDCDAGFVKNKEPGAVFEDVLDDSFARKRQRSPSPPATDKRPHVGLGSLASAGSPGVVLTPGRRGELVAASAGLRIVTEEQLQQALMGTLSPEAVPKRAGQSLDAQQAKLVLGEDGRSLQWESANKRTRCSTLPEWERGFCFVLRKSPAQAAAPGDANSSRMAPAGAGEAPAREPVAGKGHEPEDDEEEDDVMSVANAFEFTPAEPGWT</sequence>
<evidence type="ECO:0000313" key="3">
    <source>
        <dbReference type="Proteomes" id="UP001190700"/>
    </source>
</evidence>
<dbReference type="EMBL" id="LGRX02013440">
    <property type="protein sequence ID" value="KAK3266098.1"/>
    <property type="molecule type" value="Genomic_DNA"/>
</dbReference>
<dbReference type="Proteomes" id="UP001190700">
    <property type="component" value="Unassembled WGS sequence"/>
</dbReference>
<gene>
    <name evidence="2" type="ORF">CYMTET_25254</name>
</gene>
<name>A0AAE0FUJ9_9CHLO</name>
<keyword evidence="3" id="KW-1185">Reference proteome</keyword>
<evidence type="ECO:0000313" key="2">
    <source>
        <dbReference type="EMBL" id="KAK3266098.1"/>
    </source>
</evidence>
<organism evidence="2 3">
    <name type="scientific">Cymbomonas tetramitiformis</name>
    <dbReference type="NCBI Taxonomy" id="36881"/>
    <lineage>
        <taxon>Eukaryota</taxon>
        <taxon>Viridiplantae</taxon>
        <taxon>Chlorophyta</taxon>
        <taxon>Pyramimonadophyceae</taxon>
        <taxon>Pyramimonadales</taxon>
        <taxon>Pyramimonadaceae</taxon>
        <taxon>Cymbomonas</taxon>
    </lineage>
</organism>